<name>A0A432MGD2_9BACT</name>
<gene>
    <name evidence="3" type="ORF">TsocGM_17935</name>
</gene>
<dbReference type="RefSeq" id="WP_126726840.1">
    <property type="nucleotide sequence ID" value="NZ_RYZH01000038.1"/>
</dbReference>
<dbReference type="PANTHER" id="PTHR10579:SF43">
    <property type="entry name" value="ZINC FINGER (C3HC4-TYPE RING FINGER) FAMILY PROTEIN"/>
    <property type="match status" value="1"/>
</dbReference>
<accession>A0A432MGD2</accession>
<dbReference type="AlphaFoldDB" id="A0A432MGD2"/>
<protein>
    <submittedName>
        <fullName evidence="3">VWA domain-containing protein</fullName>
    </submittedName>
</protein>
<reference evidence="3 4" key="1">
    <citation type="submission" date="2018-12" db="EMBL/GenBank/DDBJ databases">
        <authorList>
            <person name="Toschakov S.V."/>
        </authorList>
    </citation>
    <scope>NUCLEOTIDE SEQUENCE [LARGE SCALE GENOMIC DNA]</scope>
    <source>
        <strain evidence="3 4">GM2012</strain>
    </source>
</reference>
<evidence type="ECO:0000313" key="4">
    <source>
        <dbReference type="Proteomes" id="UP000280296"/>
    </source>
</evidence>
<dbReference type="InterPro" id="IPR036465">
    <property type="entry name" value="vWFA_dom_sf"/>
</dbReference>
<feature type="compositionally biased region" description="Basic residues" evidence="1">
    <location>
        <begin position="396"/>
        <end position="409"/>
    </location>
</feature>
<dbReference type="EMBL" id="RYZH01000038">
    <property type="protein sequence ID" value="RUL85592.1"/>
    <property type="molecule type" value="Genomic_DNA"/>
</dbReference>
<dbReference type="Proteomes" id="UP000280296">
    <property type="component" value="Unassembled WGS sequence"/>
</dbReference>
<dbReference type="SUPFAM" id="SSF53300">
    <property type="entry name" value="vWA-like"/>
    <property type="match status" value="1"/>
</dbReference>
<dbReference type="InterPro" id="IPR002035">
    <property type="entry name" value="VWF_A"/>
</dbReference>
<dbReference type="InterPro" id="IPR051266">
    <property type="entry name" value="CLCR"/>
</dbReference>
<dbReference type="SMART" id="SM00327">
    <property type="entry name" value="VWA"/>
    <property type="match status" value="1"/>
</dbReference>
<dbReference type="OrthoDB" id="9805121at2"/>
<dbReference type="Pfam" id="PF00092">
    <property type="entry name" value="VWA"/>
    <property type="match status" value="1"/>
</dbReference>
<dbReference type="PANTHER" id="PTHR10579">
    <property type="entry name" value="CALCIUM-ACTIVATED CHLORIDE CHANNEL REGULATOR"/>
    <property type="match status" value="1"/>
</dbReference>
<proteinExistence type="predicted"/>
<sequence length="421" mass="45248">MQSPHIEVIARKSAICSDATVSLDLLVKITPPRPDRPPTRPRLNLALVLDRSGSMAASRKIDYAREAASFAVAQLLTEDLVSITTFDDQVETIAENAPAVDKPGLLRKIALITPRSSTNLHGGWAEGVRQAEAHRIERGLNRVLLLSDGLANVGLTDPNAIALEVKSASLRGVGTTTIGLGDDYNEDLLEAMARAGDGNYYYVESPAMLTDLFQTELLGLMATVGRSVRLAIEPSPGVVVSDVLNDLQRSADGRLMLPNLVAGMPVLVLIRLSVPPQARPGPLCAFLLSWDGPEGGIRFERPASYAAPETMPLEWWAGMPEHAEVVEQEALLMAARAQKEAALAIDRGDIAASRALLKDAARWVNAAPCTFAIAEESRAISSTEAALEMGDYTKTSKRAKYRSYAHGHSRPTPPEPKPPAS</sequence>
<evidence type="ECO:0000313" key="3">
    <source>
        <dbReference type="EMBL" id="RUL85592.1"/>
    </source>
</evidence>
<keyword evidence="4" id="KW-1185">Reference proteome</keyword>
<dbReference type="PROSITE" id="PS50234">
    <property type="entry name" value="VWFA"/>
    <property type="match status" value="1"/>
</dbReference>
<reference evidence="3 4" key="2">
    <citation type="submission" date="2019-01" db="EMBL/GenBank/DDBJ databases">
        <title>Tautonia sociabilis, a novel thermotolerant planctomycete of Isosphaeraceae family, isolated from a 4000 m deep subterranean habitat.</title>
        <authorList>
            <person name="Kovaleva O.L."/>
            <person name="Elcheninov A.G."/>
            <person name="Van Heerden E."/>
            <person name="Toshchakov S.V."/>
            <person name="Novikov A."/>
            <person name="Bonch-Osmolovskaya E.A."/>
            <person name="Kublanov I.V."/>
        </authorList>
    </citation>
    <scope>NUCLEOTIDE SEQUENCE [LARGE SCALE GENOMIC DNA]</scope>
    <source>
        <strain evidence="3 4">GM2012</strain>
    </source>
</reference>
<feature type="compositionally biased region" description="Pro residues" evidence="1">
    <location>
        <begin position="411"/>
        <end position="421"/>
    </location>
</feature>
<feature type="region of interest" description="Disordered" evidence="1">
    <location>
        <begin position="396"/>
        <end position="421"/>
    </location>
</feature>
<organism evidence="3 4">
    <name type="scientific">Tautonia sociabilis</name>
    <dbReference type="NCBI Taxonomy" id="2080755"/>
    <lineage>
        <taxon>Bacteria</taxon>
        <taxon>Pseudomonadati</taxon>
        <taxon>Planctomycetota</taxon>
        <taxon>Planctomycetia</taxon>
        <taxon>Isosphaerales</taxon>
        <taxon>Isosphaeraceae</taxon>
        <taxon>Tautonia</taxon>
    </lineage>
</organism>
<evidence type="ECO:0000259" key="2">
    <source>
        <dbReference type="PROSITE" id="PS50234"/>
    </source>
</evidence>
<dbReference type="Gene3D" id="3.40.50.410">
    <property type="entry name" value="von Willebrand factor, type A domain"/>
    <property type="match status" value="1"/>
</dbReference>
<evidence type="ECO:0000256" key="1">
    <source>
        <dbReference type="SAM" id="MobiDB-lite"/>
    </source>
</evidence>
<comment type="caution">
    <text evidence="3">The sequence shown here is derived from an EMBL/GenBank/DDBJ whole genome shotgun (WGS) entry which is preliminary data.</text>
</comment>
<feature type="domain" description="VWFA" evidence="2">
    <location>
        <begin position="44"/>
        <end position="217"/>
    </location>
</feature>